<gene>
    <name evidence="1" type="ORF">Pan97_11570</name>
</gene>
<name>A0A518C4J8_9BACT</name>
<dbReference type="AlphaFoldDB" id="A0A518C4J8"/>
<accession>A0A518C4J8</accession>
<evidence type="ECO:0000313" key="2">
    <source>
        <dbReference type="Proteomes" id="UP000318626"/>
    </source>
</evidence>
<proteinExistence type="predicted"/>
<reference evidence="2" key="1">
    <citation type="submission" date="2019-02" db="EMBL/GenBank/DDBJ databases">
        <title>Deep-cultivation of Planctomycetes and their phenomic and genomic characterization uncovers novel biology.</title>
        <authorList>
            <person name="Wiegand S."/>
            <person name="Jogler M."/>
            <person name="Boedeker C."/>
            <person name="Pinto D."/>
            <person name="Vollmers J."/>
            <person name="Rivas-Marin E."/>
            <person name="Kohn T."/>
            <person name="Peeters S.H."/>
            <person name="Heuer A."/>
            <person name="Rast P."/>
            <person name="Oberbeckmann S."/>
            <person name="Bunk B."/>
            <person name="Jeske O."/>
            <person name="Meyerdierks A."/>
            <person name="Storesund J.E."/>
            <person name="Kallscheuer N."/>
            <person name="Luecker S."/>
            <person name="Lage O.M."/>
            <person name="Pohl T."/>
            <person name="Merkel B.J."/>
            <person name="Hornburger P."/>
            <person name="Mueller R.-W."/>
            <person name="Bruemmer F."/>
            <person name="Labrenz M."/>
            <person name="Spormann A.M."/>
            <person name="Op den Camp H."/>
            <person name="Overmann J."/>
            <person name="Amann R."/>
            <person name="Jetten M.S.M."/>
            <person name="Mascher T."/>
            <person name="Medema M.H."/>
            <person name="Devos D.P."/>
            <person name="Kaster A.-K."/>
            <person name="Ovreas L."/>
            <person name="Rohde M."/>
            <person name="Galperin M.Y."/>
            <person name="Jogler C."/>
        </authorList>
    </citation>
    <scope>NUCLEOTIDE SEQUENCE [LARGE SCALE GENOMIC DNA]</scope>
    <source>
        <strain evidence="2">Pan97</strain>
    </source>
</reference>
<keyword evidence="2" id="KW-1185">Reference proteome</keyword>
<protein>
    <submittedName>
        <fullName evidence="1">Uncharacterized protein</fullName>
    </submittedName>
</protein>
<organism evidence="1 2">
    <name type="scientific">Bremerella volcania</name>
    <dbReference type="NCBI Taxonomy" id="2527984"/>
    <lineage>
        <taxon>Bacteria</taxon>
        <taxon>Pseudomonadati</taxon>
        <taxon>Planctomycetota</taxon>
        <taxon>Planctomycetia</taxon>
        <taxon>Pirellulales</taxon>
        <taxon>Pirellulaceae</taxon>
        <taxon>Bremerella</taxon>
    </lineage>
</organism>
<evidence type="ECO:0000313" key="1">
    <source>
        <dbReference type="EMBL" id="QDU74152.1"/>
    </source>
</evidence>
<dbReference type="Proteomes" id="UP000318626">
    <property type="component" value="Chromosome"/>
</dbReference>
<sequence length="116" mass="12805">MDPCSLINSRARHILSREVGCFAKFPEIHLRRVIIGPERHRWQLLLVDQVHLRKGDERKPNHDRTGHVGATPSNIVPVDLGLGWPLSAVNWNGPPAFIGSSVSFQLPSGATLMVAS</sequence>
<dbReference type="KEGG" id="bvo:Pan97_11570"/>
<dbReference type="EMBL" id="CP036289">
    <property type="protein sequence ID" value="QDU74152.1"/>
    <property type="molecule type" value="Genomic_DNA"/>
</dbReference>